<dbReference type="InterPro" id="IPR000421">
    <property type="entry name" value="FA58C"/>
</dbReference>
<dbReference type="Proteomes" id="UP001240236">
    <property type="component" value="Unassembled WGS sequence"/>
</dbReference>
<sequence length="113" mass="12063">MEDGRWGAGLAVDGDATTRWSSAFADPQWLTVDLGDTWSLTTVNILWQSAHATAYHVDVSTDGSSWRTVHTDSAATGGEVTIPTAGAAARYVRVLGTARNGGYGYSILELRVF</sequence>
<dbReference type="PROSITE" id="PS50022">
    <property type="entry name" value="FA58C_3"/>
    <property type="match status" value="1"/>
</dbReference>
<dbReference type="SUPFAM" id="SSF49785">
    <property type="entry name" value="Galactose-binding domain-like"/>
    <property type="match status" value="1"/>
</dbReference>
<dbReference type="Pfam" id="PF00754">
    <property type="entry name" value="F5_F8_type_C"/>
    <property type="match status" value="1"/>
</dbReference>
<proteinExistence type="predicted"/>
<dbReference type="EMBL" id="JAUSUZ010000001">
    <property type="protein sequence ID" value="MDQ0364344.1"/>
    <property type="molecule type" value="Genomic_DNA"/>
</dbReference>
<evidence type="ECO:0000259" key="1">
    <source>
        <dbReference type="PROSITE" id="PS50022"/>
    </source>
</evidence>
<comment type="caution">
    <text evidence="2">The sequence shown here is derived from an EMBL/GenBank/DDBJ whole genome shotgun (WGS) entry which is preliminary data.</text>
</comment>
<dbReference type="InterPro" id="IPR008979">
    <property type="entry name" value="Galactose-bd-like_sf"/>
</dbReference>
<feature type="domain" description="F5/8 type C" evidence="1">
    <location>
        <begin position="1"/>
        <end position="113"/>
    </location>
</feature>
<reference evidence="2 3" key="1">
    <citation type="submission" date="2023-07" db="EMBL/GenBank/DDBJ databases">
        <title>Sequencing the genomes of 1000 actinobacteria strains.</title>
        <authorList>
            <person name="Klenk H.-P."/>
        </authorList>
    </citation>
    <scope>NUCLEOTIDE SEQUENCE [LARGE SCALE GENOMIC DNA]</scope>
    <source>
        <strain evidence="2 3">DSM 44709</strain>
    </source>
</reference>
<organism evidence="2 3">
    <name type="scientific">Catenuloplanes indicus</name>
    <dbReference type="NCBI Taxonomy" id="137267"/>
    <lineage>
        <taxon>Bacteria</taxon>
        <taxon>Bacillati</taxon>
        <taxon>Actinomycetota</taxon>
        <taxon>Actinomycetes</taxon>
        <taxon>Micromonosporales</taxon>
        <taxon>Micromonosporaceae</taxon>
        <taxon>Catenuloplanes</taxon>
    </lineage>
</organism>
<accession>A0AAE3VV95</accession>
<dbReference type="Gene3D" id="2.60.120.260">
    <property type="entry name" value="Galactose-binding domain-like"/>
    <property type="match status" value="1"/>
</dbReference>
<keyword evidence="3" id="KW-1185">Reference proteome</keyword>
<protein>
    <recommendedName>
        <fullName evidence="1">F5/8 type C domain-containing protein</fullName>
    </recommendedName>
</protein>
<evidence type="ECO:0000313" key="3">
    <source>
        <dbReference type="Proteomes" id="UP001240236"/>
    </source>
</evidence>
<name>A0AAE3VV95_9ACTN</name>
<evidence type="ECO:0000313" key="2">
    <source>
        <dbReference type="EMBL" id="MDQ0364344.1"/>
    </source>
</evidence>
<gene>
    <name evidence="2" type="ORF">J2S42_001013</name>
</gene>
<dbReference type="AlphaFoldDB" id="A0AAE3VV95"/>